<protein>
    <submittedName>
        <fullName evidence="1">Uncharacterized protein</fullName>
    </submittedName>
</protein>
<reference evidence="1 2" key="1">
    <citation type="submission" date="2019-04" db="EMBL/GenBank/DDBJ databases">
        <authorList>
            <person name="Van Vliet M D."/>
        </authorList>
    </citation>
    <scope>NUCLEOTIDE SEQUENCE [LARGE SCALE GENOMIC DNA]</scope>
    <source>
        <strain evidence="1 2">F21</strain>
    </source>
</reference>
<organism evidence="1 2">
    <name type="scientific">Pontiella sulfatireligans</name>
    <dbReference type="NCBI Taxonomy" id="2750658"/>
    <lineage>
        <taxon>Bacteria</taxon>
        <taxon>Pseudomonadati</taxon>
        <taxon>Kiritimatiellota</taxon>
        <taxon>Kiritimatiellia</taxon>
        <taxon>Kiritimatiellales</taxon>
        <taxon>Pontiellaceae</taxon>
        <taxon>Pontiella</taxon>
    </lineage>
</organism>
<dbReference type="RefSeq" id="WP_136065733.1">
    <property type="nucleotide sequence ID" value="NZ_CAAHFH010000003.1"/>
</dbReference>
<dbReference type="SUPFAM" id="SSF51445">
    <property type="entry name" value="(Trans)glycosidases"/>
    <property type="match status" value="1"/>
</dbReference>
<dbReference type="Gene3D" id="3.20.20.80">
    <property type="entry name" value="Glycosidases"/>
    <property type="match status" value="1"/>
</dbReference>
<sequence>MQAIDWPVEALRAPPIQPIEPTSHGCHPQASLLLPPALAAHPAPICGFLLCLAVVSVAEDAGKPVTLELAERRPLEQDCYGANCLLIGRPVWYNHPDFVAKYNEAGKPFFRFPGGTPANYYNPETGLRDEVAASGRDYAFGNKKGLKETAGWGQRPDGFFEFAKTSGARYSVVLNVCTRTVEQNREWLSVVAKQGIEIPCFEIGNELYFGTYAWAFKTPQNYLKRAKETTAMIRRIFPKAKVGVVVPSHLYTHESFLEEKQPTKENRPQEWMDMLEGGRFFDAVVIHLYSQTGMDSKVEAKDFLPFAESFGNAVDYVDEHLAPALDALESKFPGKEIWITEYGVGGFSGDLRKYGLRFSHLGVLHSDLMLLRFLSRPSVKISSWHSFSHFLEYDEKNGGLGKKTHLSFLHFTLFADAVRNSQLYVPLKVGGGATVEAGAFIGREKSYAVVINKRAESCSFGGLKSQKPMRLAGALQLSPRKDLLLEEALQDTTWISKTELTGKALDAIQFPPYSITRLEFVWE</sequence>
<accession>A0A6C2UTD9</accession>
<dbReference type="Proteomes" id="UP000346198">
    <property type="component" value="Unassembled WGS sequence"/>
</dbReference>
<evidence type="ECO:0000313" key="1">
    <source>
        <dbReference type="EMBL" id="VGO23419.1"/>
    </source>
</evidence>
<name>A0A6C2UTD9_9BACT</name>
<dbReference type="InterPro" id="IPR017853">
    <property type="entry name" value="GH"/>
</dbReference>
<evidence type="ECO:0000313" key="2">
    <source>
        <dbReference type="Proteomes" id="UP000346198"/>
    </source>
</evidence>
<proteinExistence type="predicted"/>
<gene>
    <name evidence="1" type="ORF">SCARR_05526</name>
</gene>
<dbReference type="EMBL" id="CAAHFH010000003">
    <property type="protein sequence ID" value="VGO23419.1"/>
    <property type="molecule type" value="Genomic_DNA"/>
</dbReference>
<dbReference type="AlphaFoldDB" id="A0A6C2UTD9"/>
<keyword evidence="2" id="KW-1185">Reference proteome</keyword>